<keyword evidence="1" id="KW-0694">RNA-binding</keyword>
<evidence type="ECO:0000313" key="6">
    <source>
        <dbReference type="Proteomes" id="UP000008827"/>
    </source>
</evidence>
<dbReference type="CDD" id="cd00590">
    <property type="entry name" value="RRM_SF"/>
    <property type="match status" value="1"/>
</dbReference>
<dbReference type="Proteomes" id="UP000008827">
    <property type="component" value="Chromosome 15"/>
</dbReference>
<dbReference type="SMR" id="A0A0R0G412"/>
<dbReference type="GO" id="GO:0003824">
    <property type="term" value="F:catalytic activity"/>
    <property type="evidence" value="ECO:0007669"/>
    <property type="project" value="InterPro"/>
</dbReference>
<dbReference type="PANTHER" id="PTHR34427:SF5">
    <property type="entry name" value="DUF4283 DOMAIN-CONTAINING PROTEIN"/>
    <property type="match status" value="1"/>
</dbReference>
<gene>
    <name evidence="4" type="ORF">GLYMA_15G212900</name>
</gene>
<reference evidence="5" key="2">
    <citation type="submission" date="2018-02" db="UniProtKB">
        <authorList>
            <consortium name="EnsemblPlants"/>
        </authorList>
    </citation>
    <scope>IDENTIFICATION</scope>
    <source>
        <strain evidence="5">Williams 82</strain>
    </source>
</reference>
<dbReference type="EMBL" id="CM000848">
    <property type="protein sequence ID" value="KRH13050.1"/>
    <property type="molecule type" value="Genomic_DNA"/>
</dbReference>
<organism evidence="4">
    <name type="scientific">Glycine max</name>
    <name type="common">Soybean</name>
    <name type="synonym">Glycine hispida</name>
    <dbReference type="NCBI Taxonomy" id="3847"/>
    <lineage>
        <taxon>Eukaryota</taxon>
        <taxon>Viridiplantae</taxon>
        <taxon>Streptophyta</taxon>
        <taxon>Embryophyta</taxon>
        <taxon>Tracheophyta</taxon>
        <taxon>Spermatophyta</taxon>
        <taxon>Magnoliopsida</taxon>
        <taxon>eudicotyledons</taxon>
        <taxon>Gunneridae</taxon>
        <taxon>Pentapetalae</taxon>
        <taxon>rosids</taxon>
        <taxon>fabids</taxon>
        <taxon>Fabales</taxon>
        <taxon>Fabaceae</taxon>
        <taxon>Papilionoideae</taxon>
        <taxon>50 kb inversion clade</taxon>
        <taxon>NPAAA clade</taxon>
        <taxon>indigoferoid/millettioid clade</taxon>
        <taxon>Phaseoleae</taxon>
        <taxon>Glycine</taxon>
        <taxon>Glycine subgen. Soja</taxon>
    </lineage>
</organism>
<reference evidence="4" key="3">
    <citation type="submission" date="2018-07" db="EMBL/GenBank/DDBJ databases">
        <title>WGS assembly of Glycine max.</title>
        <authorList>
            <person name="Schmutz J."/>
            <person name="Cannon S."/>
            <person name="Schlueter J."/>
            <person name="Ma J."/>
            <person name="Mitros T."/>
            <person name="Nelson W."/>
            <person name="Hyten D."/>
            <person name="Song Q."/>
            <person name="Thelen J."/>
            <person name="Cheng J."/>
            <person name="Xu D."/>
            <person name="Hellsten U."/>
            <person name="May G."/>
            <person name="Yu Y."/>
            <person name="Sakurai T."/>
            <person name="Umezawa T."/>
            <person name="Bhattacharyya M."/>
            <person name="Sandhu D."/>
            <person name="Valliyodan B."/>
            <person name="Lindquist E."/>
            <person name="Peto M."/>
            <person name="Grant D."/>
            <person name="Shu S."/>
            <person name="Goodstein D."/>
            <person name="Barry K."/>
            <person name="Futrell-Griggs M."/>
            <person name="Abernathy B."/>
            <person name="Du J."/>
            <person name="Tian Z."/>
            <person name="Zhu L."/>
            <person name="Gill N."/>
            <person name="Joshi T."/>
            <person name="Libault M."/>
            <person name="Sethuraman A."/>
            <person name="Zhang X."/>
            <person name="Shinozaki K."/>
            <person name="Nguyen H."/>
            <person name="Wing R."/>
            <person name="Cregan P."/>
            <person name="Specht J."/>
            <person name="Grimwood J."/>
            <person name="Rokhsar D."/>
            <person name="Stacey G."/>
            <person name="Shoemaker R."/>
            <person name="Jackson S."/>
        </authorList>
    </citation>
    <scope>NUCLEOTIDE SEQUENCE</scope>
    <source>
        <tissue evidence="4">Callus</tissue>
    </source>
</reference>
<dbReference type="InterPro" id="IPR035979">
    <property type="entry name" value="RBD_domain_sf"/>
</dbReference>
<keyword evidence="6" id="KW-1185">Reference proteome</keyword>
<feature type="compositionally biased region" description="Polar residues" evidence="2">
    <location>
        <begin position="189"/>
        <end position="203"/>
    </location>
</feature>
<reference evidence="4 5" key="1">
    <citation type="journal article" date="2010" name="Nature">
        <title>Genome sequence of the palaeopolyploid soybean.</title>
        <authorList>
            <person name="Schmutz J."/>
            <person name="Cannon S.B."/>
            <person name="Schlueter J."/>
            <person name="Ma J."/>
            <person name="Mitros T."/>
            <person name="Nelson W."/>
            <person name="Hyten D.L."/>
            <person name="Song Q."/>
            <person name="Thelen J.J."/>
            <person name="Cheng J."/>
            <person name="Xu D."/>
            <person name="Hellsten U."/>
            <person name="May G.D."/>
            <person name="Yu Y."/>
            <person name="Sakurai T."/>
            <person name="Umezawa T."/>
            <person name="Bhattacharyya M.K."/>
            <person name="Sandhu D."/>
            <person name="Valliyodan B."/>
            <person name="Lindquist E."/>
            <person name="Peto M."/>
            <person name="Grant D."/>
            <person name="Shu S."/>
            <person name="Goodstein D."/>
            <person name="Barry K."/>
            <person name="Futrell-Griggs M."/>
            <person name="Abernathy B."/>
            <person name="Du J."/>
            <person name="Tian Z."/>
            <person name="Zhu L."/>
            <person name="Gill N."/>
            <person name="Joshi T."/>
            <person name="Libault M."/>
            <person name="Sethuraman A."/>
            <person name="Zhang X.-C."/>
            <person name="Shinozaki K."/>
            <person name="Nguyen H.T."/>
            <person name="Wing R.A."/>
            <person name="Cregan P."/>
            <person name="Specht J."/>
            <person name="Grimwood J."/>
            <person name="Rokhsar D."/>
            <person name="Stacey G."/>
            <person name="Shoemaker R.C."/>
            <person name="Jackson S.A."/>
        </authorList>
    </citation>
    <scope>NUCLEOTIDE SEQUENCE</scope>
    <source>
        <strain evidence="5">cv. Williams 82</strain>
        <tissue evidence="4">Callus</tissue>
    </source>
</reference>
<dbReference type="Pfam" id="PF03372">
    <property type="entry name" value="Exo_endo_phos"/>
    <property type="match status" value="1"/>
</dbReference>
<feature type="region of interest" description="Disordered" evidence="2">
    <location>
        <begin position="184"/>
        <end position="204"/>
    </location>
</feature>
<dbReference type="AlphaFoldDB" id="A0A0R0G412"/>
<evidence type="ECO:0000256" key="1">
    <source>
        <dbReference type="PROSITE-ProRule" id="PRU00176"/>
    </source>
</evidence>
<dbReference type="SUPFAM" id="SSF56219">
    <property type="entry name" value="DNase I-like"/>
    <property type="match status" value="1"/>
</dbReference>
<dbReference type="EnsemblPlants" id="KRH13050">
    <property type="protein sequence ID" value="KRH13050"/>
    <property type="gene ID" value="GLYMA_15G212900"/>
</dbReference>
<dbReference type="Pfam" id="PF00076">
    <property type="entry name" value="RRM_1"/>
    <property type="match status" value="1"/>
</dbReference>
<dbReference type="PANTHER" id="PTHR34427">
    <property type="entry name" value="DUF4283 DOMAIN PROTEIN"/>
    <property type="match status" value="1"/>
</dbReference>
<dbReference type="InterPro" id="IPR036691">
    <property type="entry name" value="Endo/exonu/phosph_ase_sf"/>
</dbReference>
<dbReference type="GO" id="GO:0003729">
    <property type="term" value="F:mRNA binding"/>
    <property type="evidence" value="ECO:0000318"/>
    <property type="project" value="GO_Central"/>
</dbReference>
<feature type="domain" description="RRM" evidence="3">
    <location>
        <begin position="57"/>
        <end position="134"/>
    </location>
</feature>
<accession>A0A0R0G412</accession>
<dbReference type="Gene3D" id="3.60.10.10">
    <property type="entry name" value="Endonuclease/exonuclease/phosphatase"/>
    <property type="match status" value="1"/>
</dbReference>
<dbReference type="Gramene" id="KRH13050">
    <property type="protein sequence ID" value="KRH13050"/>
    <property type="gene ID" value="GLYMA_15G212900"/>
</dbReference>
<dbReference type="InParanoid" id="A0A0R0G412"/>
<dbReference type="SMART" id="SM00360">
    <property type="entry name" value="RRM"/>
    <property type="match status" value="1"/>
</dbReference>
<dbReference type="OMA" id="WIGLDIT"/>
<proteinExistence type="predicted"/>
<evidence type="ECO:0000259" key="3">
    <source>
        <dbReference type="PROSITE" id="PS50102"/>
    </source>
</evidence>
<feature type="region of interest" description="Disordered" evidence="2">
    <location>
        <begin position="1"/>
        <end position="21"/>
    </location>
</feature>
<protein>
    <recommendedName>
        <fullName evidence="3">RRM domain-containing protein</fullName>
    </recommendedName>
</protein>
<dbReference type="Gene3D" id="3.30.70.330">
    <property type="match status" value="1"/>
</dbReference>
<dbReference type="PaxDb" id="3847-GLYMA15G28190.1"/>
<dbReference type="PROSITE" id="PS50102">
    <property type="entry name" value="RRM"/>
    <property type="match status" value="1"/>
</dbReference>
<dbReference type="GO" id="GO:0016607">
    <property type="term" value="C:nuclear speck"/>
    <property type="evidence" value="ECO:0000318"/>
    <property type="project" value="GO_Central"/>
</dbReference>
<name>A0A0R0G412_SOYBN</name>
<dbReference type="InterPro" id="IPR005135">
    <property type="entry name" value="Endo/exonuclease/phosphatase"/>
</dbReference>
<dbReference type="SUPFAM" id="SSF54928">
    <property type="entry name" value="RNA-binding domain, RBD"/>
    <property type="match status" value="1"/>
</dbReference>
<evidence type="ECO:0000313" key="4">
    <source>
        <dbReference type="EMBL" id="KRH13050.1"/>
    </source>
</evidence>
<dbReference type="GO" id="GO:0000381">
    <property type="term" value="P:regulation of alternative mRNA splicing, via spliceosome"/>
    <property type="evidence" value="ECO:0000318"/>
    <property type="project" value="GO_Central"/>
</dbReference>
<evidence type="ECO:0000256" key="2">
    <source>
        <dbReference type="SAM" id="MobiDB-lite"/>
    </source>
</evidence>
<sequence>MSRERNTGRERDRSKGQAAERVRVSFREDLRRAYAGNKERDQQHYINSNWRDHKDISSFYFTRFFDEITEKELWHHFKKWGDVREIFIPNRRNYNGRTYGFARFKGVKGAHYLAKQLGKIIIGGMKLYVNNPKYGREMPRKVAAGIKAQGHVESNEIEVDRARQPHQTNPASYAAALIRNTRFPGQRWAPNNQPQSRETSVSSVHLDIGPEDKKWLNEAWIGLDITPKYIGDDLVFLLGLTDAGAKQVLNGGKDGGASPFYSLEKWSPSLCTGFRLTWVQCWGIPLQAWDTKHIKKILVAMGETVDVDDDVEEKRRLDKARVLIKTPWRPTIQHTVNVHIDGKTFKQINIVTIYSSCDIQLKRTLWDNVKQLKDSIYGGLWCILGDFNNIRDPEERFGICQRGSGDSSIKEFNDWIDDLEVVEVPWLGRKFTWFRPNGASRSKLDRFLVSPEWLARWPGSTQLTLPRNFSDHCPILL</sequence>
<dbReference type="InterPro" id="IPR012677">
    <property type="entry name" value="Nucleotide-bd_a/b_plait_sf"/>
</dbReference>
<dbReference type="InterPro" id="IPR000504">
    <property type="entry name" value="RRM_dom"/>
</dbReference>
<evidence type="ECO:0000313" key="5">
    <source>
        <dbReference type="EnsemblPlants" id="KRH13050"/>
    </source>
</evidence>